<keyword evidence="2" id="KW-0808">Transferase</keyword>
<protein>
    <submittedName>
        <fullName evidence="2">Class I SAM-dependent methyltransferase</fullName>
    </submittedName>
</protein>
<gene>
    <name evidence="2" type="ORF">KC669_04980</name>
</gene>
<dbReference type="InterPro" id="IPR029063">
    <property type="entry name" value="SAM-dependent_MTases_sf"/>
</dbReference>
<dbReference type="Gene3D" id="3.40.50.150">
    <property type="entry name" value="Vaccinia Virus protein VP39"/>
    <property type="match status" value="1"/>
</dbReference>
<dbReference type="Gene3D" id="2.20.25.110">
    <property type="entry name" value="S-adenosyl-L-methionine-dependent methyltransferases"/>
    <property type="match status" value="1"/>
</dbReference>
<dbReference type="EMBL" id="JAGQLF010000098">
    <property type="protein sequence ID" value="MCA9387360.1"/>
    <property type="molecule type" value="Genomic_DNA"/>
</dbReference>
<dbReference type="GO" id="GO:0032259">
    <property type="term" value="P:methylation"/>
    <property type="evidence" value="ECO:0007669"/>
    <property type="project" value="UniProtKB-KW"/>
</dbReference>
<dbReference type="Pfam" id="PF13649">
    <property type="entry name" value="Methyltransf_25"/>
    <property type="match status" value="1"/>
</dbReference>
<keyword evidence="2" id="KW-0489">Methyltransferase</keyword>
<name>A0A955LBX2_9BACT</name>
<dbReference type="Proteomes" id="UP000714915">
    <property type="component" value="Unassembled WGS sequence"/>
</dbReference>
<evidence type="ECO:0000313" key="3">
    <source>
        <dbReference type="Proteomes" id="UP000714915"/>
    </source>
</evidence>
<sequence>MNFWEFYKNFDKALYLNKNRSDVEFKFLLNNLHGCSTVIDYGCGSGRLAIPLSEKGFKVLGIDSDNDEISLAEQNSNNKNTEFICTNYLNYYSPTKYDAAIFIYSSFGYGNDRENVKLLQNVNKNLSLGGILILDLLNKEWSRKTQGIKDMSEKMDLSKTDFKELIRERKLFDNDNYEKTTFRYVLRDGVKRSISFKQKLYTYNEITMKLVYSEFKVIQGWGSYDGTDYNQPDSKRLIIKAIKS</sequence>
<dbReference type="InterPro" id="IPR041698">
    <property type="entry name" value="Methyltransf_25"/>
</dbReference>
<dbReference type="CDD" id="cd02440">
    <property type="entry name" value="AdoMet_MTases"/>
    <property type="match status" value="1"/>
</dbReference>
<evidence type="ECO:0000313" key="2">
    <source>
        <dbReference type="EMBL" id="MCA9387360.1"/>
    </source>
</evidence>
<dbReference type="GO" id="GO:0008168">
    <property type="term" value="F:methyltransferase activity"/>
    <property type="evidence" value="ECO:0007669"/>
    <property type="project" value="UniProtKB-KW"/>
</dbReference>
<organism evidence="2 3">
    <name type="scientific">Candidatus Dojkabacteria bacterium</name>
    <dbReference type="NCBI Taxonomy" id="2099670"/>
    <lineage>
        <taxon>Bacteria</taxon>
        <taxon>Candidatus Dojkabacteria</taxon>
    </lineage>
</organism>
<evidence type="ECO:0000259" key="1">
    <source>
        <dbReference type="Pfam" id="PF13649"/>
    </source>
</evidence>
<reference evidence="2" key="1">
    <citation type="submission" date="2020-04" db="EMBL/GenBank/DDBJ databases">
        <authorList>
            <person name="Zhang T."/>
        </authorList>
    </citation>
    <scope>NUCLEOTIDE SEQUENCE</scope>
    <source>
        <strain evidence="2">HKST-UBA09</strain>
    </source>
</reference>
<accession>A0A955LBX2</accession>
<proteinExistence type="predicted"/>
<dbReference type="AlphaFoldDB" id="A0A955LBX2"/>
<comment type="caution">
    <text evidence="2">The sequence shown here is derived from an EMBL/GenBank/DDBJ whole genome shotgun (WGS) entry which is preliminary data.</text>
</comment>
<dbReference type="SUPFAM" id="SSF53335">
    <property type="entry name" value="S-adenosyl-L-methionine-dependent methyltransferases"/>
    <property type="match status" value="1"/>
</dbReference>
<feature type="domain" description="Methyltransferase" evidence="1">
    <location>
        <begin position="38"/>
        <end position="130"/>
    </location>
</feature>
<reference evidence="2" key="2">
    <citation type="journal article" date="2021" name="Microbiome">
        <title>Successional dynamics and alternative stable states in a saline activated sludge microbial community over 9 years.</title>
        <authorList>
            <person name="Wang Y."/>
            <person name="Ye J."/>
            <person name="Ju F."/>
            <person name="Liu L."/>
            <person name="Boyd J.A."/>
            <person name="Deng Y."/>
            <person name="Parks D.H."/>
            <person name="Jiang X."/>
            <person name="Yin X."/>
            <person name="Woodcroft B.J."/>
            <person name="Tyson G.W."/>
            <person name="Hugenholtz P."/>
            <person name="Polz M.F."/>
            <person name="Zhang T."/>
        </authorList>
    </citation>
    <scope>NUCLEOTIDE SEQUENCE</scope>
    <source>
        <strain evidence="2">HKST-UBA09</strain>
    </source>
</reference>